<dbReference type="SUPFAM" id="SSF49452">
    <property type="entry name" value="Starch-binding domain-like"/>
    <property type="match status" value="1"/>
</dbReference>
<evidence type="ECO:0000259" key="2">
    <source>
        <dbReference type="Pfam" id="PF05547"/>
    </source>
</evidence>
<dbReference type="PANTHER" id="PTHR41775">
    <property type="entry name" value="SECRETED PROTEIN-RELATED"/>
    <property type="match status" value="1"/>
</dbReference>
<evidence type="ECO:0000256" key="1">
    <source>
        <dbReference type="SAM" id="Phobius"/>
    </source>
</evidence>
<dbReference type="SUPFAM" id="SSF49464">
    <property type="entry name" value="Carboxypeptidase regulatory domain-like"/>
    <property type="match status" value="1"/>
</dbReference>
<organism evidence="4">
    <name type="scientific">marine sediment metagenome</name>
    <dbReference type="NCBI Taxonomy" id="412755"/>
    <lineage>
        <taxon>unclassified sequences</taxon>
        <taxon>metagenomes</taxon>
        <taxon>ecological metagenomes</taxon>
    </lineage>
</organism>
<dbReference type="Gene3D" id="2.60.40.10">
    <property type="entry name" value="Immunoglobulins"/>
    <property type="match status" value="1"/>
</dbReference>
<dbReference type="EMBL" id="LAZR01001221">
    <property type="protein sequence ID" value="KKN48448.1"/>
    <property type="molecule type" value="Genomic_DNA"/>
</dbReference>
<dbReference type="GO" id="GO:0008233">
    <property type="term" value="F:peptidase activity"/>
    <property type="evidence" value="ECO:0007669"/>
    <property type="project" value="InterPro"/>
</dbReference>
<proteinExistence type="predicted"/>
<dbReference type="InterPro" id="IPR008969">
    <property type="entry name" value="CarboxyPept-like_regulatory"/>
</dbReference>
<feature type="domain" description="Bacterial repeat" evidence="3">
    <location>
        <begin position="1003"/>
        <end position="1070"/>
    </location>
</feature>
<protein>
    <submittedName>
        <fullName evidence="4">Uncharacterized protein</fullName>
    </submittedName>
</protein>
<dbReference type="InterPro" id="IPR044060">
    <property type="entry name" value="Bacterial_rp_domain"/>
</dbReference>
<dbReference type="InterPro" id="IPR013784">
    <property type="entry name" value="Carb-bd-like_fold"/>
</dbReference>
<dbReference type="InterPro" id="IPR008757">
    <property type="entry name" value="Peptidase_M6-like_domain"/>
</dbReference>
<evidence type="ECO:0000313" key="4">
    <source>
        <dbReference type="EMBL" id="KKN48448.1"/>
    </source>
</evidence>
<name>A0A0F9U490_9ZZZZ</name>
<dbReference type="Pfam" id="PF18998">
    <property type="entry name" value="Flg_new_2"/>
    <property type="match status" value="1"/>
</dbReference>
<reference evidence="4" key="1">
    <citation type="journal article" date="2015" name="Nature">
        <title>Complex archaea that bridge the gap between prokaryotes and eukaryotes.</title>
        <authorList>
            <person name="Spang A."/>
            <person name="Saw J.H."/>
            <person name="Jorgensen S.L."/>
            <person name="Zaremba-Niedzwiedzka K."/>
            <person name="Martijn J."/>
            <person name="Lind A.E."/>
            <person name="van Eijk R."/>
            <person name="Schleper C."/>
            <person name="Guy L."/>
            <person name="Ettema T.J."/>
        </authorList>
    </citation>
    <scope>NUCLEOTIDE SEQUENCE</scope>
</reference>
<dbReference type="GO" id="GO:0006508">
    <property type="term" value="P:proteolysis"/>
    <property type="evidence" value="ECO:0007669"/>
    <property type="project" value="InterPro"/>
</dbReference>
<dbReference type="InterPro" id="IPR049886">
    <property type="entry name" value="CFI_box_CTERM_dom"/>
</dbReference>
<keyword evidence="1" id="KW-0472">Membrane</keyword>
<dbReference type="PANTHER" id="PTHR41775:SF1">
    <property type="entry name" value="PEPTIDASE M6-LIKE DOMAIN-CONTAINING PROTEIN"/>
    <property type="match status" value="1"/>
</dbReference>
<accession>A0A0F9U490</accession>
<dbReference type="GO" id="GO:0030246">
    <property type="term" value="F:carbohydrate binding"/>
    <property type="evidence" value="ECO:0007669"/>
    <property type="project" value="InterPro"/>
</dbReference>
<feature type="transmembrane region" description="Helical" evidence="1">
    <location>
        <begin position="1163"/>
        <end position="1187"/>
    </location>
</feature>
<dbReference type="Gene3D" id="2.60.40.1120">
    <property type="entry name" value="Carboxypeptidase-like, regulatory domain"/>
    <property type="match status" value="2"/>
</dbReference>
<dbReference type="NCBIfam" id="TIGR03296">
    <property type="entry name" value="M6dom_TIGR03296"/>
    <property type="match status" value="1"/>
</dbReference>
<dbReference type="Pfam" id="PF05547">
    <property type="entry name" value="Peptidase_M6"/>
    <property type="match status" value="1"/>
</dbReference>
<evidence type="ECO:0000259" key="3">
    <source>
        <dbReference type="Pfam" id="PF18998"/>
    </source>
</evidence>
<feature type="domain" description="Peptidase M6-like" evidence="2">
    <location>
        <begin position="310"/>
        <end position="355"/>
    </location>
</feature>
<dbReference type="InterPro" id="IPR013783">
    <property type="entry name" value="Ig-like_fold"/>
</dbReference>
<keyword evidence="1" id="KW-1133">Transmembrane helix</keyword>
<dbReference type="AlphaFoldDB" id="A0A0F9U490"/>
<keyword evidence="1" id="KW-0812">Transmembrane</keyword>
<dbReference type="NCBIfam" id="NF041770">
    <property type="entry name" value="CFI_box_CTERM"/>
    <property type="match status" value="1"/>
</dbReference>
<sequence>MNKSIIFKPIKRILIITVLFIILSAHLQFSPLFGHPVWGEKTILTQLNGTRIVGYIYGDEFHRRIETREGYTMILNEEAGTIEYALLVNNKLVPSGMVVGVVSTSYLEMINFPKHLSDRKFKIAEIRRKSPERLHELEPRSQEEIKMLSLTGTKKVFVVCVDFQSEASPPTEWSAGEFSPSGFNTRLFSTGASDISMTNYYKANSYNTFWPDGYTYPTWITLPQTASWYKDNDSWRKIIIDAMDGIRTINSSFDFTQYATSGDMDMILVWAGRRMNWSEFYWPHRSTAYVNKYGVRVKNYNAVNEKNSDGSENTAIDVFCHEYGHMTGSPDLYDYSSFQLTPIGYYCVMGTSNYKTNFCGYLKWRIYGWVTPEEVFSTGTYSVDALGLASVSNPRLYKISIESPDEYLLLENRYNGADSNYENLSGRSSGLLITHIDEHYPAAQGMPDYTFYGVEAIVPGLDPLITRLEDYANYYGEMVFASDHGYTSLGPASPDDKAAGSYLTLTNDAADDTEHVIYRNTQGHTSSSGIDISSIGSSGQIMSFTATVSSTSPAISGLVKTPADVGIAGVTMTFSAGGGSTTTDADGHYVHTVSSGWSGTVTPAKTGYIFDPLSQSYSNVTNSEVDQDYFTATSFLKGNVTNSVGTAVEDVWVLVYSSAGGYLTNVYTDSSGDYVIGGLSTGDYKLLFNTRMASGMLAVEWYNDKDSLGAADLVSVTAGSTTSGIDAVLAEGGGIEGRVTNSAGAGILSVVAYAYTPTGGFVSYDHTDSNGDYEIKSVKSGSYKVRFYASADYVSEWYNDQDSLGNGNSISVTAGSTTSGIDAVLTAILPLISGTVKDSASTGIAGVIITFSNSGGTATTDSSGSYSLNVSDGYSGTATPAKAGYTFSPTSIDYTNVTSDQPAQYYTATMLTYTISGNVGIAVIAASGEVRAAAALSGVVMDGLPGDPTTDVSGNYTATADYGFSGTGTPTLAGYSFSPSSRDYTSVTSDQLDHNYTAAIIQHTLTIIAGSNGTTSPTAGTSTHDYGAQVQVTATPDSGYQFSSWTGDATGSTNPITITMDADKTITANFIVTPSDDHGDEDGDGGGGGCFIATAAYGSPLHPHLDILRDFRDKYLMPNGFGRKLVELYYRYSPGIASFIAGHKLLKAAVRVNLLPVIALSSLMVHFGPAATAIVLVFMLVFSILFIRFYPGRARIL</sequence>
<comment type="caution">
    <text evidence="4">The sequence shown here is derived from an EMBL/GenBank/DDBJ whole genome shotgun (WGS) entry which is preliminary data.</text>
</comment>
<gene>
    <name evidence="4" type="ORF">LCGC14_0652890</name>
</gene>
<dbReference type="SUPFAM" id="SSF49478">
    <property type="entry name" value="Cna protein B-type domain"/>
    <property type="match status" value="1"/>
</dbReference>